<feature type="region of interest" description="Disordered" evidence="1">
    <location>
        <begin position="26"/>
        <end position="76"/>
    </location>
</feature>
<comment type="caution">
    <text evidence="2">The sequence shown here is derived from an EMBL/GenBank/DDBJ whole genome shotgun (WGS) entry which is preliminary data.</text>
</comment>
<accession>A0A0J7MRW0</accession>
<protein>
    <submittedName>
        <fullName evidence="2">Uncharacterized protein</fullName>
    </submittedName>
</protein>
<dbReference type="Proteomes" id="UP000036403">
    <property type="component" value="Unassembled WGS sequence"/>
</dbReference>
<proteinExistence type="predicted"/>
<reference evidence="2 3" key="1">
    <citation type="submission" date="2015-04" db="EMBL/GenBank/DDBJ databases">
        <title>Lasius niger genome sequencing.</title>
        <authorList>
            <person name="Konorov E.A."/>
            <person name="Nikitin M.A."/>
            <person name="Kirill M.V."/>
            <person name="Chang P."/>
        </authorList>
    </citation>
    <scope>NUCLEOTIDE SEQUENCE [LARGE SCALE GENOMIC DNA]</scope>
    <source>
        <tissue evidence="2">Whole</tissue>
    </source>
</reference>
<sequence length="76" mass="8611">MLSRGVSYIAGLATVRGKIAGRFSQLRRDRKIQPMKARSKEDPANEGEIGRRSSQLRRDRKTIQPMKARSEDDPAN</sequence>
<dbReference type="EMBL" id="LBMM01020642">
    <property type="protein sequence ID" value="KMQ83240.1"/>
    <property type="molecule type" value="Genomic_DNA"/>
</dbReference>
<dbReference type="AlphaFoldDB" id="A0A0J7MRW0"/>
<feature type="compositionally biased region" description="Basic and acidic residues" evidence="1">
    <location>
        <begin position="38"/>
        <end position="51"/>
    </location>
</feature>
<gene>
    <name evidence="2" type="ORF">RF55_20542</name>
</gene>
<dbReference type="PaxDb" id="67767-A0A0J7MRW0"/>
<evidence type="ECO:0000256" key="1">
    <source>
        <dbReference type="SAM" id="MobiDB-lite"/>
    </source>
</evidence>
<organism evidence="2 3">
    <name type="scientific">Lasius niger</name>
    <name type="common">Black garden ant</name>
    <dbReference type="NCBI Taxonomy" id="67767"/>
    <lineage>
        <taxon>Eukaryota</taxon>
        <taxon>Metazoa</taxon>
        <taxon>Ecdysozoa</taxon>
        <taxon>Arthropoda</taxon>
        <taxon>Hexapoda</taxon>
        <taxon>Insecta</taxon>
        <taxon>Pterygota</taxon>
        <taxon>Neoptera</taxon>
        <taxon>Endopterygota</taxon>
        <taxon>Hymenoptera</taxon>
        <taxon>Apocrita</taxon>
        <taxon>Aculeata</taxon>
        <taxon>Formicoidea</taxon>
        <taxon>Formicidae</taxon>
        <taxon>Formicinae</taxon>
        <taxon>Lasius</taxon>
        <taxon>Lasius</taxon>
    </lineage>
</organism>
<keyword evidence="3" id="KW-1185">Reference proteome</keyword>
<name>A0A0J7MRW0_LASNI</name>
<evidence type="ECO:0000313" key="2">
    <source>
        <dbReference type="EMBL" id="KMQ83240.1"/>
    </source>
</evidence>
<evidence type="ECO:0000313" key="3">
    <source>
        <dbReference type="Proteomes" id="UP000036403"/>
    </source>
</evidence>